<proteinExistence type="predicted"/>
<accession>A0A5T8B9P1</accession>
<dbReference type="EMBL" id="AAGFSO010000004">
    <property type="protein sequence ID" value="EBN4400445.1"/>
    <property type="molecule type" value="Genomic_DNA"/>
</dbReference>
<organism evidence="1">
    <name type="scientific">Salmonella enterica</name>
    <name type="common">Salmonella choleraesuis</name>
    <dbReference type="NCBI Taxonomy" id="28901"/>
    <lineage>
        <taxon>Bacteria</taxon>
        <taxon>Pseudomonadati</taxon>
        <taxon>Pseudomonadota</taxon>
        <taxon>Gammaproteobacteria</taxon>
        <taxon>Enterobacterales</taxon>
        <taxon>Enterobacteriaceae</taxon>
        <taxon>Salmonella</taxon>
    </lineage>
</organism>
<reference evidence="1" key="1">
    <citation type="submission" date="2018-07" db="EMBL/GenBank/DDBJ databases">
        <authorList>
            <consortium name="PulseNet: The National Subtyping Network for Foodborne Disease Surveillance"/>
            <person name="Tarr C.L."/>
            <person name="Trees E."/>
            <person name="Katz L.S."/>
            <person name="Carleton-Romer H.A."/>
            <person name="Stroika S."/>
            <person name="Kucerova Z."/>
            <person name="Roache K.F."/>
            <person name="Sabol A.L."/>
            <person name="Besser J."/>
            <person name="Gerner-Smidt P."/>
        </authorList>
    </citation>
    <scope>NUCLEOTIDE SEQUENCE</scope>
    <source>
        <strain evidence="1">PNUSAS044948</strain>
    </source>
</reference>
<dbReference type="Pfam" id="PF22814">
    <property type="entry name" value="WelO5"/>
    <property type="match status" value="1"/>
</dbReference>
<dbReference type="AlphaFoldDB" id="A0A5T8B9P1"/>
<gene>
    <name evidence="1" type="ORF">DSA09_10030</name>
</gene>
<evidence type="ECO:0008006" key="2">
    <source>
        <dbReference type="Google" id="ProtNLM"/>
    </source>
</evidence>
<protein>
    <recommendedName>
        <fullName evidence="2">Prolyl 4-hydroxylase alpha subunit Fe(2+) 2OG dioxygenase domain-containing protein</fullName>
    </recommendedName>
</protein>
<sequence>MNTLNKIHIIDPSAPIGATLLSDIITAKTPLLVLRNFLKSETRKSIVDDLQQCRANVQVSHYSNGSLTTLGPYLARYISAPDNYFTDFNNVKPHLPDSLTLLQKSVYQWVKQVLSLQTLEIATEDKYGHYSGSIVRFHANGVANPLHSDHIVRDAADTNLVVTNILHQLSCVVCLQECNDGGVLRIYNKEWTPEDERFKTLGELGYHDDIKKGCDSFDYSPQNGDIYIFNPVYYHEIDRVVGDTRITMGFFFGITDQNKKHAIAWS</sequence>
<evidence type="ECO:0000313" key="1">
    <source>
        <dbReference type="EMBL" id="EBN4400445.1"/>
    </source>
</evidence>
<comment type="caution">
    <text evidence="1">The sequence shown here is derived from an EMBL/GenBank/DDBJ whole genome shotgun (WGS) entry which is preliminary data.</text>
</comment>
<name>A0A5T8B9P1_SALER</name>
<dbReference type="InterPro" id="IPR055091">
    <property type="entry name" value="WelO5-like"/>
</dbReference>
<dbReference type="Gene3D" id="2.60.120.620">
    <property type="entry name" value="q2cbj1_9rhob like domain"/>
    <property type="match status" value="1"/>
</dbReference>